<keyword evidence="2" id="KW-0489">Methyltransferase</keyword>
<dbReference type="Gene3D" id="3.40.50.150">
    <property type="entry name" value="Vaccinia Virus protein VP39"/>
    <property type="match status" value="1"/>
</dbReference>
<organism evidence="2 3">
    <name type="scientific">Xanthobacter dioxanivorans</name>
    <dbReference type="NCBI Taxonomy" id="2528964"/>
    <lineage>
        <taxon>Bacteria</taxon>
        <taxon>Pseudomonadati</taxon>
        <taxon>Pseudomonadota</taxon>
        <taxon>Alphaproteobacteria</taxon>
        <taxon>Hyphomicrobiales</taxon>
        <taxon>Xanthobacteraceae</taxon>
        <taxon>Xanthobacter</taxon>
    </lineage>
</organism>
<dbReference type="EMBL" id="CP063362">
    <property type="protein sequence ID" value="QRG05898.1"/>
    <property type="molecule type" value="Genomic_DNA"/>
</dbReference>
<dbReference type="SUPFAM" id="SSF53335">
    <property type="entry name" value="S-adenosyl-L-methionine-dependent methyltransferases"/>
    <property type="match status" value="1"/>
</dbReference>
<dbReference type="PANTHER" id="PTHR34203:SF15">
    <property type="entry name" value="SLL1173 PROTEIN"/>
    <property type="match status" value="1"/>
</dbReference>
<evidence type="ECO:0000313" key="3">
    <source>
        <dbReference type="Proteomes" id="UP000596427"/>
    </source>
</evidence>
<dbReference type="RefSeq" id="WP_203192773.1">
    <property type="nucleotide sequence ID" value="NZ_CP063362.1"/>
</dbReference>
<sequence length="205" mass="22520">MTHHTEDVAAFEELFVSGVYDLPSAWGDMMPAKKIVDLGGNVGMFGLYAAIHWPAAKLVAFEPDPANAAKYRRMIADNSIACEFVEKCAGAADGTVTFAVGKQAHSHITDDGSGIKLPVVDVFPYLANVDILKVDIEGGEWPILLDKRFESNTSKLLYLEYHRHMCPVADFRGLAVKTLESAGYEIHHIFYNERLGAGVLHARRG</sequence>
<dbReference type="InterPro" id="IPR006342">
    <property type="entry name" value="FkbM_mtfrase"/>
</dbReference>
<dbReference type="KEGG" id="xdi:EZH22_23205"/>
<dbReference type="InterPro" id="IPR029063">
    <property type="entry name" value="SAM-dependent_MTases_sf"/>
</dbReference>
<gene>
    <name evidence="2" type="ORF">EZH22_23205</name>
</gene>
<protein>
    <submittedName>
        <fullName evidence="2">FkbM family methyltransferase</fullName>
    </submittedName>
</protein>
<proteinExistence type="predicted"/>
<dbReference type="Proteomes" id="UP000596427">
    <property type="component" value="Chromosome"/>
</dbReference>
<dbReference type="PANTHER" id="PTHR34203">
    <property type="entry name" value="METHYLTRANSFERASE, FKBM FAMILY PROTEIN"/>
    <property type="match status" value="1"/>
</dbReference>
<keyword evidence="2" id="KW-0808">Transferase</keyword>
<dbReference type="Pfam" id="PF05050">
    <property type="entry name" value="Methyltransf_21"/>
    <property type="match status" value="1"/>
</dbReference>
<feature type="domain" description="Methyltransferase FkbM" evidence="1">
    <location>
        <begin position="39"/>
        <end position="185"/>
    </location>
</feature>
<dbReference type="AlphaFoldDB" id="A0A974PM79"/>
<keyword evidence="3" id="KW-1185">Reference proteome</keyword>
<dbReference type="InterPro" id="IPR052514">
    <property type="entry name" value="SAM-dependent_MTase"/>
</dbReference>
<dbReference type="GO" id="GO:0008168">
    <property type="term" value="F:methyltransferase activity"/>
    <property type="evidence" value="ECO:0007669"/>
    <property type="project" value="UniProtKB-KW"/>
</dbReference>
<reference evidence="2 3" key="1">
    <citation type="submission" date="2020-10" db="EMBL/GenBank/DDBJ databases">
        <title>Degradation of 1,4-Dioxane by Xanthobacter sp. YN2, via a Novel Group-2 Soluble Di-Iron Monooxygenase.</title>
        <authorList>
            <person name="Ma F."/>
            <person name="Wang Y."/>
            <person name="Yang J."/>
            <person name="Guo H."/>
            <person name="Su D."/>
            <person name="Yu L."/>
        </authorList>
    </citation>
    <scope>NUCLEOTIDE SEQUENCE [LARGE SCALE GENOMIC DNA]</scope>
    <source>
        <strain evidence="2 3">YN2</strain>
    </source>
</reference>
<dbReference type="GO" id="GO:0032259">
    <property type="term" value="P:methylation"/>
    <property type="evidence" value="ECO:0007669"/>
    <property type="project" value="UniProtKB-KW"/>
</dbReference>
<dbReference type="NCBIfam" id="TIGR01444">
    <property type="entry name" value="fkbM_fam"/>
    <property type="match status" value="1"/>
</dbReference>
<evidence type="ECO:0000259" key="1">
    <source>
        <dbReference type="Pfam" id="PF05050"/>
    </source>
</evidence>
<accession>A0A974PM79</accession>
<name>A0A974PM79_9HYPH</name>
<evidence type="ECO:0000313" key="2">
    <source>
        <dbReference type="EMBL" id="QRG05898.1"/>
    </source>
</evidence>